<dbReference type="PROSITE" id="PS50943">
    <property type="entry name" value="HTH_CROC1"/>
    <property type="match status" value="1"/>
</dbReference>
<feature type="domain" description="HTH cro/C1-type" evidence="1">
    <location>
        <begin position="18"/>
        <end position="72"/>
    </location>
</feature>
<dbReference type="Proteomes" id="UP001596074">
    <property type="component" value="Unassembled WGS sequence"/>
</dbReference>
<dbReference type="SUPFAM" id="SSF47413">
    <property type="entry name" value="lambda repressor-like DNA-binding domains"/>
    <property type="match status" value="1"/>
</dbReference>
<proteinExistence type="predicted"/>
<protein>
    <submittedName>
        <fullName evidence="2">Helix-turn-helix domain-containing protein</fullName>
    </submittedName>
</protein>
<organism evidence="2 3">
    <name type="scientific">Actinomadura rugatobispora</name>
    <dbReference type="NCBI Taxonomy" id="1994"/>
    <lineage>
        <taxon>Bacteria</taxon>
        <taxon>Bacillati</taxon>
        <taxon>Actinomycetota</taxon>
        <taxon>Actinomycetes</taxon>
        <taxon>Streptosporangiales</taxon>
        <taxon>Thermomonosporaceae</taxon>
        <taxon>Actinomadura</taxon>
    </lineage>
</organism>
<reference evidence="3" key="1">
    <citation type="journal article" date="2019" name="Int. J. Syst. Evol. Microbiol.">
        <title>The Global Catalogue of Microorganisms (GCM) 10K type strain sequencing project: providing services to taxonomists for standard genome sequencing and annotation.</title>
        <authorList>
            <consortium name="The Broad Institute Genomics Platform"/>
            <consortium name="The Broad Institute Genome Sequencing Center for Infectious Disease"/>
            <person name="Wu L."/>
            <person name="Ma J."/>
        </authorList>
    </citation>
    <scope>NUCLEOTIDE SEQUENCE [LARGE SCALE GENOMIC DNA]</scope>
    <source>
        <strain evidence="3">KCTC 42087</strain>
    </source>
</reference>
<comment type="caution">
    <text evidence="2">The sequence shown here is derived from an EMBL/GenBank/DDBJ whole genome shotgun (WGS) entry which is preliminary data.</text>
</comment>
<name>A0ABW1A3F7_9ACTN</name>
<dbReference type="Pfam" id="PF13560">
    <property type="entry name" value="HTH_31"/>
    <property type="match status" value="1"/>
</dbReference>
<keyword evidence="3" id="KW-1185">Reference proteome</keyword>
<dbReference type="Pfam" id="PF19054">
    <property type="entry name" value="DUF5753"/>
    <property type="match status" value="1"/>
</dbReference>
<dbReference type="RefSeq" id="WP_378285695.1">
    <property type="nucleotide sequence ID" value="NZ_JBHSON010000047.1"/>
</dbReference>
<dbReference type="SMART" id="SM00530">
    <property type="entry name" value="HTH_XRE"/>
    <property type="match status" value="1"/>
</dbReference>
<dbReference type="EMBL" id="JBHSON010000047">
    <property type="protein sequence ID" value="MFC5749971.1"/>
    <property type="molecule type" value="Genomic_DNA"/>
</dbReference>
<evidence type="ECO:0000313" key="3">
    <source>
        <dbReference type="Proteomes" id="UP001596074"/>
    </source>
</evidence>
<dbReference type="InterPro" id="IPR043917">
    <property type="entry name" value="DUF5753"/>
</dbReference>
<dbReference type="CDD" id="cd00093">
    <property type="entry name" value="HTH_XRE"/>
    <property type="match status" value="1"/>
</dbReference>
<dbReference type="Gene3D" id="1.10.260.40">
    <property type="entry name" value="lambda repressor-like DNA-binding domains"/>
    <property type="match status" value="1"/>
</dbReference>
<dbReference type="InterPro" id="IPR001387">
    <property type="entry name" value="Cro/C1-type_HTH"/>
</dbReference>
<dbReference type="InterPro" id="IPR010982">
    <property type="entry name" value="Lambda_DNA-bd_dom_sf"/>
</dbReference>
<sequence>MAVVSSPTTRGRRLAFELRKFRERAELTPSQAARQLGWSLSKLIRIEKAQTQPKTSDITAALALYGVDSATHAALIQLAKESWKRGWWTAYADVFSGSIVALEDEASSICAWEPQLVPGLLQTEEYAHGIISLRSEDPATIHRRVMARMNRGMLLRRPDAPRLHAVLDEAVLRRGIGGPEVMRKQFSALVEAAQRPNVTIQIMPFDSGAHLGLEGSMELLGFADDAELDVAYAEGPMGDIYLESAEEVTRIRLALETICSAAMPPAESVHLIAALAQDGP</sequence>
<gene>
    <name evidence="2" type="ORF">ACFPZN_30455</name>
</gene>
<accession>A0ABW1A3F7</accession>
<evidence type="ECO:0000259" key="1">
    <source>
        <dbReference type="PROSITE" id="PS50943"/>
    </source>
</evidence>
<evidence type="ECO:0000313" key="2">
    <source>
        <dbReference type="EMBL" id="MFC5749971.1"/>
    </source>
</evidence>